<dbReference type="PROSITE" id="PS50157">
    <property type="entry name" value="ZINC_FINGER_C2H2_2"/>
    <property type="match status" value="1"/>
</dbReference>
<dbReference type="GO" id="GO:0006357">
    <property type="term" value="P:regulation of transcription by RNA polymerase II"/>
    <property type="evidence" value="ECO:0007669"/>
    <property type="project" value="TreeGrafter"/>
</dbReference>
<feature type="compositionally biased region" description="Basic and acidic residues" evidence="2">
    <location>
        <begin position="59"/>
        <end position="72"/>
    </location>
</feature>
<feature type="region of interest" description="Disordered" evidence="2">
    <location>
        <begin position="55"/>
        <end position="229"/>
    </location>
</feature>
<feature type="compositionally biased region" description="Acidic residues" evidence="2">
    <location>
        <begin position="160"/>
        <end position="211"/>
    </location>
</feature>
<dbReference type="GO" id="GO:0008270">
    <property type="term" value="F:zinc ion binding"/>
    <property type="evidence" value="ECO:0007669"/>
    <property type="project" value="UniProtKB-KW"/>
</dbReference>
<feature type="compositionally biased region" description="Low complexity" evidence="2">
    <location>
        <begin position="1239"/>
        <end position="1263"/>
    </location>
</feature>
<evidence type="ECO:0000259" key="3">
    <source>
        <dbReference type="PROSITE" id="PS50157"/>
    </source>
</evidence>
<feature type="compositionally biased region" description="Polar residues" evidence="2">
    <location>
        <begin position="1017"/>
        <end position="1031"/>
    </location>
</feature>
<feature type="compositionally biased region" description="Polar residues" evidence="2">
    <location>
        <begin position="1887"/>
        <end position="1913"/>
    </location>
</feature>
<feature type="compositionally biased region" description="Basic and acidic residues" evidence="2">
    <location>
        <begin position="1587"/>
        <end position="1610"/>
    </location>
</feature>
<feature type="compositionally biased region" description="Low complexity" evidence="2">
    <location>
        <begin position="1201"/>
        <end position="1215"/>
    </location>
</feature>
<feature type="compositionally biased region" description="Basic and acidic residues" evidence="2">
    <location>
        <begin position="1517"/>
        <end position="1545"/>
    </location>
</feature>
<feature type="compositionally biased region" description="Polar residues" evidence="2">
    <location>
        <begin position="1839"/>
        <end position="1854"/>
    </location>
</feature>
<feature type="domain" description="C2H2-type" evidence="3">
    <location>
        <begin position="437"/>
        <end position="467"/>
    </location>
</feature>
<accession>A0AAU9X6T8</accession>
<protein>
    <recommendedName>
        <fullName evidence="3">C2H2-type domain-containing protein</fullName>
    </recommendedName>
</protein>
<feature type="compositionally biased region" description="Polar residues" evidence="2">
    <location>
        <begin position="1361"/>
        <end position="1388"/>
    </location>
</feature>
<feature type="compositionally biased region" description="Low complexity" evidence="2">
    <location>
        <begin position="498"/>
        <end position="514"/>
    </location>
</feature>
<sequence length="1990" mass="218157">MTVSVSLTSCAPQAKELELMQDGKTPSGDDFTKEVPDLKNDQVRCVLQQTEDQNSCLEMEGRKDNGSSEEIKSSGVPAMPAVPAVPAVPAETPENNQECVTTNNTVKQGRAVSRGRRKSENKEYNPKSQNGGRNRRRKISKNRDYENSSSNGGNSGADGNGEDNGSDDDDEDDDADDDDEDDDEDDEDEGDDDEDEEEEEESKNEDDDDDISLNGNDKNVKQMKIKQEPPDDQEVLYKAFVILALPSGFQGFMAGLDGNIPMADLLEKLPNSLCQGDENNTTPAPPGAPVTLHGIVCHEIGGVLVVNIKWRDKFYCGSLMDCSRHAWASPRFPAVEGGENEMKMGGKGGKGKRRQKGSSLSSSAGSVNKEVTPLKHKLRGRKRGVSGCPPPKSQGFKGLGKRRSKNIDDDDDGTSRPGKRSCTMKTTVSPQPSPTLIECPEPGCDKKYKHINGLRYHQAHAHLEESNQSDDRSASTSPSPVEEFKEPDTKTSFKGRTSRVSARARSVSPSLAAAIASMNEKKNESSRGSASKKKEIIETSTDATAIKESKMSKSPVPSTEEDAVEKDSTVSFVESSDKCQQACEHDIRLENDIQEKVDHVKQENSFKPVLEEQKGIIKNLKKEETMMSKDASNSSVGLIATPMCAATTDEMQGCGKDTMKSNTPQASQEVWETVIDSGFSVANSGSKSLNQEERISISQVEDMEKVLVEGSFDGKQSSNQLSIPGVQPVDLRQAVDKGVGLINQLGIEVEDISETEEDIDPGQDSEYTSKDVPNLSCSASNSDQTNPGLSFSTKDNLSNQAQKTEVTSNKSFVASDVPRTKPETNLYFSVKAEDTSAEEKRNKNYSGKLLSQFESRKSELWPSQTGVSEKLSAQTYVPFHQNAETTQTVLDDKGVKTSAGNISMEALVSKSISRSAVEPPLMNSDAPSARFKFFECRNYGDENYDKCIKTSDIDQKAKIDSKGTLAPIRYPELVRNGAMVEVAQKQNDPASGEGFRTVLNAKSSAEEESKSEGKVTKNLSVSTGYTRTHSPSPEAFSRNVNLPDKARVSTKSPRPIPPLTGNVAMHLSSSRPGFDSSTLSPGTSFPIISTKVHSAGGERKNSSSPFQPVIVKHEFQPSETSKGIKQEFIPSGCPQTDPSNTFTSSSVEHSKTITETKGGFGLSEMGSSSKSPLPSQGMEDQEKSYKTAARALTRTHPTLISRGGSSLGPSLPVGVAHPYPRASDGGSASSHGKASDYKTSTAASSVTSVTYTSTSPRSQSSPRDVPSELPQPENKAKQLQTLQVPIPIGEVSPVAMKRSPGPAIHSGLPQTVLPIIGPGIKTQGSTSSHPSIRPGVKASGVNEPMKNERKTEAVLREPSPYSVSKSPIPRSLSTTKPSPEGKSPQQLASGAGSHLKMMRAPDDSSQEDSEIVIVKEDPVAFGSSKDKMLLTEKERGRRDIRDSATELNFRSQEHLSAEQLRKYQYHQQMLHFYLAYNSAAQAQLLSNMPPEQQMLYQQMLFEQEKQGMRSSSSSGHTETRTFEKKETQKPSDRTQDERRSDEVSIKKAMPARTSPDESEFRRFPGKSESLPYPSSHGSSPKMTQHKLSSDEPPEKKSRVDEAYEREREMERLKYEKEEEYLQMQKQKQRMSMFKKLENEMGGSFHKQQKTPEGSERRGNLSREEEKMENRSESGRDMVKHRSQEPSTSTAKEINHSFEAENSRSASSSDHGSSRSQVIKSQSLLAPRSPRPSRSPLPAARYKENSPTSDEKRESANSHSTNFTPTQFQAYLSQFNFDPSAGQLPYSAHQMLISQQLPLPPGMVMSMPISSNGESSAVMSSSRERDTRSPYQVAERDRSSTPTLHSSSQARMSTTDTHERLQKLKESTEKEARHSSVPSKDDRVRNRGASSEQKISPKASSRSSDFKGESNTLHNHPSIIANNLAISRMAGHVDVLTEEEIMRRQRLAADMGFYGLIGQFDPAFAPSMIQSSPQHMSRGVEHYMTKRYSIL</sequence>
<feature type="compositionally biased region" description="Polar residues" evidence="2">
    <location>
        <begin position="775"/>
        <end position="812"/>
    </location>
</feature>
<feature type="region of interest" description="Disordered" evidence="2">
    <location>
        <begin position="335"/>
        <end position="443"/>
    </location>
</feature>
<feature type="compositionally biased region" description="Low complexity" evidence="2">
    <location>
        <begin position="76"/>
        <end position="90"/>
    </location>
</feature>
<feature type="compositionally biased region" description="Polar residues" evidence="2">
    <location>
        <begin position="1165"/>
        <end position="1174"/>
    </location>
</feature>
<feature type="region of interest" description="Disordered" evidence="2">
    <location>
        <begin position="1001"/>
        <end position="1041"/>
    </location>
</feature>
<keyword evidence="1" id="KW-0479">Metal-binding</keyword>
<feature type="compositionally biased region" description="Acidic residues" evidence="2">
    <location>
        <begin position="752"/>
        <end position="763"/>
    </location>
</feature>
<feature type="compositionally biased region" description="Polar residues" evidence="2">
    <location>
        <begin position="1807"/>
        <end position="1820"/>
    </location>
</feature>
<feature type="region of interest" description="Disordered" evidence="2">
    <location>
        <begin position="1117"/>
        <end position="1286"/>
    </location>
</feature>
<organism evidence="4 5">
    <name type="scientific">Pocillopora meandrina</name>
    <dbReference type="NCBI Taxonomy" id="46732"/>
    <lineage>
        <taxon>Eukaryota</taxon>
        <taxon>Metazoa</taxon>
        <taxon>Cnidaria</taxon>
        <taxon>Anthozoa</taxon>
        <taxon>Hexacorallia</taxon>
        <taxon>Scleractinia</taxon>
        <taxon>Astrocoeniina</taxon>
        <taxon>Pocilloporidae</taxon>
        <taxon>Pocillopora</taxon>
    </lineage>
</organism>
<feature type="compositionally biased region" description="Basic and acidic residues" evidence="2">
    <location>
        <begin position="1004"/>
        <end position="1015"/>
    </location>
</feature>
<feature type="compositionally biased region" description="Basic and acidic residues" evidence="2">
    <location>
        <begin position="1821"/>
        <end position="1838"/>
    </location>
</feature>
<feature type="compositionally biased region" description="Basic and acidic residues" evidence="2">
    <location>
        <begin position="1345"/>
        <end position="1355"/>
    </location>
</feature>
<dbReference type="PROSITE" id="PS00028">
    <property type="entry name" value="ZINC_FINGER_C2H2_1"/>
    <property type="match status" value="1"/>
</dbReference>
<dbReference type="GO" id="GO:0005634">
    <property type="term" value="C:nucleus"/>
    <property type="evidence" value="ECO:0007669"/>
    <property type="project" value="TreeGrafter"/>
</dbReference>
<feature type="region of interest" description="Disordered" evidence="2">
    <location>
        <begin position="752"/>
        <end position="816"/>
    </location>
</feature>
<dbReference type="InterPro" id="IPR040010">
    <property type="entry name" value="ZN608/ZN609"/>
</dbReference>
<feature type="region of interest" description="Disordered" evidence="2">
    <location>
        <begin position="1803"/>
        <end position="1913"/>
    </location>
</feature>
<feature type="region of interest" description="Disordered" evidence="2">
    <location>
        <begin position="1623"/>
        <end position="1764"/>
    </location>
</feature>
<evidence type="ECO:0000313" key="5">
    <source>
        <dbReference type="Proteomes" id="UP001159428"/>
    </source>
</evidence>
<feature type="compositionally biased region" description="Low complexity" evidence="2">
    <location>
        <begin position="357"/>
        <end position="369"/>
    </location>
</feature>
<evidence type="ECO:0000256" key="1">
    <source>
        <dbReference type="PROSITE-ProRule" id="PRU00042"/>
    </source>
</evidence>
<reference evidence="4 5" key="1">
    <citation type="submission" date="2022-05" db="EMBL/GenBank/DDBJ databases">
        <authorList>
            <consortium name="Genoscope - CEA"/>
            <person name="William W."/>
        </authorList>
    </citation>
    <scope>NUCLEOTIDE SEQUENCE [LARGE SCALE GENOMIC DNA]</scope>
</reference>
<feature type="compositionally biased region" description="Basic and acidic residues" evidence="2">
    <location>
        <begin position="1740"/>
        <end position="1755"/>
    </location>
</feature>
<feature type="compositionally biased region" description="Polar residues" evidence="2">
    <location>
        <begin position="1133"/>
        <end position="1147"/>
    </location>
</feature>
<dbReference type="Proteomes" id="UP001159428">
    <property type="component" value="Unassembled WGS sequence"/>
</dbReference>
<evidence type="ECO:0000256" key="2">
    <source>
        <dbReference type="SAM" id="MobiDB-lite"/>
    </source>
</evidence>
<dbReference type="EMBL" id="CALNXJ010000032">
    <property type="protein sequence ID" value="CAH3138246.1"/>
    <property type="molecule type" value="Genomic_DNA"/>
</dbReference>
<feature type="compositionally biased region" description="Low complexity" evidence="2">
    <location>
        <begin position="1702"/>
        <end position="1715"/>
    </location>
</feature>
<dbReference type="PANTHER" id="PTHR21564:SF5">
    <property type="entry name" value="SCRIBBLER, ISOFORM J"/>
    <property type="match status" value="1"/>
</dbReference>
<evidence type="ECO:0000313" key="4">
    <source>
        <dbReference type="EMBL" id="CAH3138246.1"/>
    </source>
</evidence>
<dbReference type="PANTHER" id="PTHR21564">
    <property type="entry name" value="BRAKELESS PROTEIN"/>
    <property type="match status" value="1"/>
</dbReference>
<feature type="compositionally biased region" description="Polar residues" evidence="2">
    <location>
        <begin position="1575"/>
        <end position="1586"/>
    </location>
</feature>
<dbReference type="InterPro" id="IPR013087">
    <property type="entry name" value="Znf_C2H2_type"/>
</dbReference>
<keyword evidence="1" id="KW-0862">Zinc</keyword>
<feature type="region of interest" description="Disordered" evidence="2">
    <location>
        <begin position="462"/>
        <end position="575"/>
    </location>
</feature>
<feature type="compositionally biased region" description="Basic and acidic residues" evidence="2">
    <location>
        <begin position="482"/>
        <end position="491"/>
    </location>
</feature>
<feature type="compositionally biased region" description="Basic residues" evidence="2">
    <location>
        <begin position="374"/>
        <end position="384"/>
    </location>
</feature>
<feature type="compositionally biased region" description="Basic and acidic residues" evidence="2">
    <location>
        <begin position="1855"/>
        <end position="1884"/>
    </location>
</feature>
<keyword evidence="1" id="KW-0863">Zinc-finger</keyword>
<feature type="compositionally biased region" description="Basic and acidic residues" evidence="2">
    <location>
        <begin position="462"/>
        <end position="473"/>
    </location>
</feature>
<feature type="region of interest" description="Disordered" evidence="2">
    <location>
        <begin position="1504"/>
        <end position="1610"/>
    </location>
</feature>
<comment type="caution">
    <text evidence="4">The sequence shown here is derived from an EMBL/GenBank/DDBJ whole genome shotgun (WGS) entry which is preliminary data.</text>
</comment>
<keyword evidence="5" id="KW-1185">Reference proteome</keyword>
<gene>
    <name evidence="4" type="ORF">PMEA_00018403</name>
</gene>
<feature type="compositionally biased region" description="Polar residues" evidence="2">
    <location>
        <begin position="93"/>
        <end position="107"/>
    </location>
</feature>
<proteinExistence type="predicted"/>
<name>A0AAU9X6T8_9CNID</name>
<feature type="compositionally biased region" description="Basic and acidic residues" evidence="2">
    <location>
        <begin position="1652"/>
        <end position="1683"/>
    </location>
</feature>
<feature type="compositionally biased region" description="Basic and acidic residues" evidence="2">
    <location>
        <begin position="1692"/>
        <end position="1701"/>
    </location>
</feature>
<feature type="region of interest" description="Disordered" evidence="2">
    <location>
        <begin position="1319"/>
        <end position="1408"/>
    </location>
</feature>